<evidence type="ECO:0000256" key="2">
    <source>
        <dbReference type="ARBA" id="ARBA00023002"/>
    </source>
</evidence>
<dbReference type="GO" id="GO:0016491">
    <property type="term" value="F:oxidoreductase activity"/>
    <property type="evidence" value="ECO:0007669"/>
    <property type="project" value="UniProtKB-KW"/>
</dbReference>
<comment type="similarity">
    <text evidence="1 3">Belongs to the short-chain dehydrogenases/reductases (SDR) family.</text>
</comment>
<evidence type="ECO:0000256" key="1">
    <source>
        <dbReference type="ARBA" id="ARBA00006484"/>
    </source>
</evidence>
<dbReference type="SUPFAM" id="SSF51735">
    <property type="entry name" value="NAD(P)-binding Rossmann-fold domains"/>
    <property type="match status" value="1"/>
</dbReference>
<dbReference type="RefSeq" id="WP_107992145.1">
    <property type="nucleotide sequence ID" value="NZ_QAYG01000017.1"/>
</dbReference>
<reference evidence="4 5" key="1">
    <citation type="submission" date="2018-04" db="EMBL/GenBank/DDBJ databases">
        <title>Genomic Encyclopedia of Archaeal and Bacterial Type Strains, Phase II (KMG-II): from individual species to whole genera.</title>
        <authorList>
            <person name="Goeker M."/>
        </authorList>
    </citation>
    <scope>NUCLEOTIDE SEQUENCE [LARGE SCALE GENOMIC DNA]</scope>
    <source>
        <strain evidence="4 5">DSM 23382</strain>
    </source>
</reference>
<evidence type="ECO:0000313" key="4">
    <source>
        <dbReference type="EMBL" id="PTW53210.1"/>
    </source>
</evidence>
<dbReference type="Pfam" id="PF00106">
    <property type="entry name" value="adh_short"/>
    <property type="match status" value="1"/>
</dbReference>
<dbReference type="Proteomes" id="UP000244081">
    <property type="component" value="Unassembled WGS sequence"/>
</dbReference>
<organism evidence="4 5">
    <name type="scientific">Breoghania corrubedonensis</name>
    <dbReference type="NCBI Taxonomy" id="665038"/>
    <lineage>
        <taxon>Bacteria</taxon>
        <taxon>Pseudomonadati</taxon>
        <taxon>Pseudomonadota</taxon>
        <taxon>Alphaproteobacteria</taxon>
        <taxon>Hyphomicrobiales</taxon>
        <taxon>Stappiaceae</taxon>
        <taxon>Breoghania</taxon>
    </lineage>
</organism>
<dbReference type="PRINTS" id="PR00080">
    <property type="entry name" value="SDRFAMILY"/>
</dbReference>
<dbReference type="NCBIfam" id="NF006597">
    <property type="entry name" value="PRK09134.1"/>
    <property type="match status" value="1"/>
</dbReference>
<dbReference type="PRINTS" id="PR00081">
    <property type="entry name" value="GDHRDH"/>
</dbReference>
<dbReference type="AlphaFoldDB" id="A0A2T5UNW8"/>
<dbReference type="Gene3D" id="3.40.50.720">
    <property type="entry name" value="NAD(P)-binding Rossmann-like Domain"/>
    <property type="match status" value="1"/>
</dbReference>
<keyword evidence="5" id="KW-1185">Reference proteome</keyword>
<gene>
    <name evidence="4" type="ORF">C8N35_11726</name>
</gene>
<name>A0A2T5UNW8_9HYPH</name>
<accession>A0A2T5UNW8</accession>
<evidence type="ECO:0000313" key="5">
    <source>
        <dbReference type="Proteomes" id="UP000244081"/>
    </source>
</evidence>
<comment type="caution">
    <text evidence="4">The sequence shown here is derived from an EMBL/GenBank/DDBJ whole genome shotgun (WGS) entry which is preliminary data.</text>
</comment>
<dbReference type="PANTHER" id="PTHR43639">
    <property type="entry name" value="OXIDOREDUCTASE, SHORT-CHAIN DEHYDROGENASE/REDUCTASE FAMILY (AFU_ORTHOLOGUE AFUA_5G02870)"/>
    <property type="match status" value="1"/>
</dbReference>
<dbReference type="PANTHER" id="PTHR43639:SF1">
    <property type="entry name" value="SHORT-CHAIN DEHYDROGENASE_REDUCTASE FAMILY PROTEIN"/>
    <property type="match status" value="1"/>
</dbReference>
<dbReference type="EMBL" id="QAYG01000017">
    <property type="protein sequence ID" value="PTW53210.1"/>
    <property type="molecule type" value="Genomic_DNA"/>
</dbReference>
<sequence length="255" mass="27441">MRQRRQGAALVTGAAKRIGRTLALDLARDGWSVAIHANTSRAEAETLAKEVRSAGGKAHVLIADLRETECLPGLVSEAVRALGPLRLLVNNASIFERDEIGTLDPARFDDHFAVHVRAPCLLAQAMASALDESMTGNIVNVIDQRVLKPTPNFFSYQLSKSALWTATRTLAQALAPRIRVNAIGPGPALASPRQQQTDFEAQCATLPLGHGPMLEEFGRAIRFLVDTPSITGQMITLDGGQHIAWQTPDVAGIVE</sequence>
<dbReference type="InterPro" id="IPR002347">
    <property type="entry name" value="SDR_fam"/>
</dbReference>
<dbReference type="OrthoDB" id="9786360at2"/>
<evidence type="ECO:0000256" key="3">
    <source>
        <dbReference type="RuleBase" id="RU000363"/>
    </source>
</evidence>
<keyword evidence="2" id="KW-0560">Oxidoreductase</keyword>
<protein>
    <submittedName>
        <fullName evidence="4">NAD(P)-dependent dehydrogenase (Short-subunit alcohol dehydrogenase family)</fullName>
    </submittedName>
</protein>
<dbReference type="InterPro" id="IPR036291">
    <property type="entry name" value="NAD(P)-bd_dom_sf"/>
</dbReference>
<proteinExistence type="inferred from homology"/>